<sequence>MRSPLSIDAPDEEAWQRLASQVEQATASTSERSPLEMEREWPIQILRSSQLDAQRLDNELISILNEQFMKIFSNFKQASVSAFQPELHAALMILIYSMSVLRGHATPGSQLLNLRYRNEWPKSSTSNAAGRTGVGGPLLTMTQRIVYGLGYVVLPYLWSRLSSIANQIEWRERMNEGSSANFALRAVRALKGLEALYRISSLANLLAFFRDGTYRSLLERLCGAQLIYQQACMTRIISFEYLNRQLVWQELSEMLLFLLPLLDVGKLRAVAASYLRRLPSPSSLVRSGPYGSFLSNTQSMTRSSSIDVDCDKGVVLQPEKAPSAPSCPLCGSMDILLPYMAIPCRHVFCYYCLRSHCKADHSFSCPVDNTKVIGMQRWLPCCGS</sequence>
<accession>A0A250X8M7</accession>
<dbReference type="EMBL" id="BEGY01000042">
    <property type="protein sequence ID" value="GAX79425.1"/>
    <property type="molecule type" value="Genomic_DNA"/>
</dbReference>
<evidence type="ECO:0000313" key="20">
    <source>
        <dbReference type="EMBL" id="GAX79425.1"/>
    </source>
</evidence>
<comment type="catalytic activity">
    <reaction evidence="16">
        <text>[E2 ubiquitin-conjugating enzyme]-S-ubiquitinyl-L-cysteine + [acceptor protein]-L-cysteine = [E2 ubiquitin-conjugating enzyme]-L-cysteine + [acceptor protein]-S-ubiquitinyl-L-cysteine.</text>
        <dbReference type="EC" id="2.3.2.36"/>
    </reaction>
</comment>
<dbReference type="SUPFAM" id="SSF57850">
    <property type="entry name" value="RING/U-box"/>
    <property type="match status" value="1"/>
</dbReference>
<dbReference type="PROSITE" id="PS00518">
    <property type="entry name" value="ZF_RING_1"/>
    <property type="match status" value="1"/>
</dbReference>
<evidence type="ECO:0000259" key="19">
    <source>
        <dbReference type="PROSITE" id="PS50089"/>
    </source>
</evidence>
<evidence type="ECO:0000256" key="17">
    <source>
        <dbReference type="ARBA" id="ARBA00034523"/>
    </source>
</evidence>
<keyword evidence="13" id="KW-0472">Membrane</keyword>
<dbReference type="PANTHER" id="PTHR48178">
    <property type="entry name" value="PEROXISOME BIOGENESIS FACTOR 2"/>
    <property type="match status" value="1"/>
</dbReference>
<dbReference type="Gene3D" id="3.30.40.10">
    <property type="entry name" value="Zinc/RING finger domain, C3HC4 (zinc finger)"/>
    <property type="match status" value="1"/>
</dbReference>
<evidence type="ECO:0000256" key="8">
    <source>
        <dbReference type="ARBA" id="ARBA00022771"/>
    </source>
</evidence>
<dbReference type="InterPro" id="IPR001841">
    <property type="entry name" value="Znf_RING"/>
</dbReference>
<comment type="similarity">
    <text evidence="3">Belongs to the pex2/pex10/pex12 family.</text>
</comment>
<dbReference type="InterPro" id="IPR017907">
    <property type="entry name" value="Znf_RING_CS"/>
</dbReference>
<keyword evidence="5" id="KW-0808">Transferase</keyword>
<comment type="pathway">
    <text evidence="2">Protein modification; protein ubiquitination.</text>
</comment>
<dbReference type="EC" id="2.3.2.36" evidence="17"/>
<evidence type="ECO:0000256" key="1">
    <source>
        <dbReference type="ARBA" id="ARBA00004585"/>
    </source>
</evidence>
<dbReference type="PANTHER" id="PTHR48178:SF1">
    <property type="entry name" value="PEROXISOME BIOGENESIS FACTOR 2"/>
    <property type="match status" value="1"/>
</dbReference>
<dbReference type="GO" id="GO:0005778">
    <property type="term" value="C:peroxisomal membrane"/>
    <property type="evidence" value="ECO:0007669"/>
    <property type="project" value="UniProtKB-SubCell"/>
</dbReference>
<keyword evidence="6" id="KW-0812">Transmembrane</keyword>
<evidence type="ECO:0000256" key="16">
    <source>
        <dbReference type="ARBA" id="ARBA00034438"/>
    </source>
</evidence>
<keyword evidence="12" id="KW-1133">Transmembrane helix</keyword>
<evidence type="ECO:0000256" key="11">
    <source>
        <dbReference type="ARBA" id="ARBA00022927"/>
    </source>
</evidence>
<dbReference type="SMART" id="SM00184">
    <property type="entry name" value="RING"/>
    <property type="match status" value="1"/>
</dbReference>
<comment type="subcellular location">
    <subcellularLocation>
        <location evidence="1">Peroxisome membrane</location>
        <topology evidence="1">Multi-pass membrane protein</topology>
    </subcellularLocation>
</comment>
<dbReference type="Pfam" id="PF04757">
    <property type="entry name" value="Pex2_Pex12"/>
    <property type="match status" value="1"/>
</dbReference>
<evidence type="ECO:0000256" key="3">
    <source>
        <dbReference type="ARBA" id="ARBA00008704"/>
    </source>
</evidence>
<evidence type="ECO:0000256" key="13">
    <source>
        <dbReference type="ARBA" id="ARBA00023136"/>
    </source>
</evidence>
<dbReference type="GO" id="GO:0008270">
    <property type="term" value="F:zinc ion binding"/>
    <property type="evidence" value="ECO:0007669"/>
    <property type="project" value="UniProtKB-KW"/>
</dbReference>
<gene>
    <name evidence="20" type="ORF">CEUSTIGMA_g6866.t1</name>
</gene>
<reference evidence="20 21" key="1">
    <citation type="submission" date="2017-08" db="EMBL/GenBank/DDBJ databases">
        <title>Acidophilic green algal genome provides insights into adaptation to an acidic environment.</title>
        <authorList>
            <person name="Hirooka S."/>
            <person name="Hirose Y."/>
            <person name="Kanesaki Y."/>
            <person name="Higuchi S."/>
            <person name="Fujiwara T."/>
            <person name="Onuma R."/>
            <person name="Era A."/>
            <person name="Ohbayashi R."/>
            <person name="Uzuka A."/>
            <person name="Nozaki H."/>
            <person name="Yoshikawa H."/>
            <person name="Miyagishima S.Y."/>
        </authorList>
    </citation>
    <scope>NUCLEOTIDE SEQUENCE [LARGE SCALE GENOMIC DNA]</scope>
    <source>
        <strain evidence="20 21">NIES-2499</strain>
    </source>
</reference>
<keyword evidence="4" id="KW-0813">Transport</keyword>
<evidence type="ECO:0000256" key="14">
    <source>
        <dbReference type="ARBA" id="ARBA00023140"/>
    </source>
</evidence>
<evidence type="ECO:0000256" key="4">
    <source>
        <dbReference type="ARBA" id="ARBA00022448"/>
    </source>
</evidence>
<dbReference type="OrthoDB" id="1701437at2759"/>
<evidence type="ECO:0000313" key="21">
    <source>
        <dbReference type="Proteomes" id="UP000232323"/>
    </source>
</evidence>
<evidence type="ECO:0000256" key="7">
    <source>
        <dbReference type="ARBA" id="ARBA00022723"/>
    </source>
</evidence>
<evidence type="ECO:0000256" key="10">
    <source>
        <dbReference type="ARBA" id="ARBA00022833"/>
    </source>
</evidence>
<keyword evidence="21" id="KW-1185">Reference proteome</keyword>
<protein>
    <recommendedName>
        <fullName evidence="17">RING-type E3 ubiquitin transferase (cysteine targeting)</fullName>
        <ecNumber evidence="17">2.3.2.36</ecNumber>
    </recommendedName>
    <alternativeName>
        <fullName evidence="15">Peroxin-2</fullName>
    </alternativeName>
</protein>
<dbReference type="InterPro" id="IPR025654">
    <property type="entry name" value="PEX2/10"/>
</dbReference>
<evidence type="ECO:0000256" key="2">
    <source>
        <dbReference type="ARBA" id="ARBA00004906"/>
    </source>
</evidence>
<organism evidence="20 21">
    <name type="scientific">Chlamydomonas eustigma</name>
    <dbReference type="NCBI Taxonomy" id="1157962"/>
    <lineage>
        <taxon>Eukaryota</taxon>
        <taxon>Viridiplantae</taxon>
        <taxon>Chlorophyta</taxon>
        <taxon>core chlorophytes</taxon>
        <taxon>Chlorophyceae</taxon>
        <taxon>CS clade</taxon>
        <taxon>Chlamydomonadales</taxon>
        <taxon>Chlamydomonadaceae</taxon>
        <taxon>Chlamydomonas</taxon>
    </lineage>
</organism>
<dbReference type="GO" id="GO:0061630">
    <property type="term" value="F:ubiquitin protein ligase activity"/>
    <property type="evidence" value="ECO:0007669"/>
    <property type="project" value="UniProtKB-EC"/>
</dbReference>
<keyword evidence="10" id="KW-0862">Zinc</keyword>
<name>A0A250X8M7_9CHLO</name>
<keyword evidence="8 18" id="KW-0863">Zinc-finger</keyword>
<keyword evidence="11" id="KW-0653">Protein transport</keyword>
<keyword evidence="9" id="KW-0833">Ubl conjugation pathway</keyword>
<evidence type="ECO:0000256" key="15">
    <source>
        <dbReference type="ARBA" id="ARBA00032511"/>
    </source>
</evidence>
<dbReference type="STRING" id="1157962.A0A250X8M7"/>
<evidence type="ECO:0000256" key="5">
    <source>
        <dbReference type="ARBA" id="ARBA00022679"/>
    </source>
</evidence>
<evidence type="ECO:0000256" key="12">
    <source>
        <dbReference type="ARBA" id="ARBA00022989"/>
    </source>
</evidence>
<dbReference type="Proteomes" id="UP000232323">
    <property type="component" value="Unassembled WGS sequence"/>
</dbReference>
<dbReference type="GO" id="GO:0016558">
    <property type="term" value="P:protein import into peroxisome matrix"/>
    <property type="evidence" value="ECO:0007669"/>
    <property type="project" value="InterPro"/>
</dbReference>
<keyword evidence="14" id="KW-0576">Peroxisome</keyword>
<evidence type="ECO:0000256" key="6">
    <source>
        <dbReference type="ARBA" id="ARBA00022692"/>
    </source>
</evidence>
<keyword evidence="7" id="KW-0479">Metal-binding</keyword>
<evidence type="ECO:0000256" key="9">
    <source>
        <dbReference type="ARBA" id="ARBA00022786"/>
    </source>
</evidence>
<dbReference type="AlphaFoldDB" id="A0A250X8M7"/>
<comment type="caution">
    <text evidence="20">The sequence shown here is derived from an EMBL/GenBank/DDBJ whole genome shotgun (WGS) entry which is preliminary data.</text>
</comment>
<dbReference type="InterPro" id="IPR006845">
    <property type="entry name" value="Pex_N"/>
</dbReference>
<proteinExistence type="inferred from homology"/>
<evidence type="ECO:0000256" key="18">
    <source>
        <dbReference type="PROSITE-ProRule" id="PRU00175"/>
    </source>
</evidence>
<dbReference type="PROSITE" id="PS50089">
    <property type="entry name" value="ZF_RING_2"/>
    <property type="match status" value="1"/>
</dbReference>
<dbReference type="InterPro" id="IPR013083">
    <property type="entry name" value="Znf_RING/FYVE/PHD"/>
</dbReference>
<feature type="domain" description="RING-type" evidence="19">
    <location>
        <begin position="327"/>
        <end position="369"/>
    </location>
</feature>